<evidence type="ECO:0000313" key="2">
    <source>
        <dbReference type="Proteomes" id="UP000249393"/>
    </source>
</evidence>
<protein>
    <submittedName>
        <fullName evidence="1">Uncharacterized protein</fullName>
    </submittedName>
</protein>
<dbReference type="Proteomes" id="UP000249393">
    <property type="component" value="Unassembled WGS sequence"/>
</dbReference>
<dbReference type="EMBL" id="QFQZ01000005">
    <property type="protein sequence ID" value="PZR36638.1"/>
    <property type="molecule type" value="Genomic_DNA"/>
</dbReference>
<sequence length="97" mass="10846">MTQAEIDSLLKAMQDQFEKTGDDADRPGVITFQTDDWVGKNLPTCCTAIWRGIRYRGIRILVSKDRETRVWTRGEAAAAGQNGEPFEDLKSLEDAAV</sequence>
<accession>A0A2W5WR47</accession>
<organism evidence="1 2">
    <name type="scientific">Caulobacter segnis</name>
    <dbReference type="NCBI Taxonomy" id="88688"/>
    <lineage>
        <taxon>Bacteria</taxon>
        <taxon>Pseudomonadati</taxon>
        <taxon>Pseudomonadota</taxon>
        <taxon>Alphaproteobacteria</taxon>
        <taxon>Caulobacterales</taxon>
        <taxon>Caulobacteraceae</taxon>
        <taxon>Caulobacter</taxon>
    </lineage>
</organism>
<comment type="caution">
    <text evidence="1">The sequence shown here is derived from an EMBL/GenBank/DDBJ whole genome shotgun (WGS) entry which is preliminary data.</text>
</comment>
<dbReference type="AlphaFoldDB" id="A0A2W5WR47"/>
<gene>
    <name evidence="1" type="ORF">DI526_02745</name>
</gene>
<reference evidence="1 2" key="1">
    <citation type="submission" date="2017-08" db="EMBL/GenBank/DDBJ databases">
        <title>Infants hospitalized years apart are colonized by the same room-sourced microbial strains.</title>
        <authorList>
            <person name="Brooks B."/>
            <person name="Olm M.R."/>
            <person name="Firek B.A."/>
            <person name="Baker R."/>
            <person name="Thomas B.C."/>
            <person name="Morowitz M.J."/>
            <person name="Banfield J.F."/>
        </authorList>
    </citation>
    <scope>NUCLEOTIDE SEQUENCE [LARGE SCALE GENOMIC DNA]</scope>
    <source>
        <strain evidence="1">S2_003_000_R2_4</strain>
    </source>
</reference>
<name>A0A2W5WR47_9CAUL</name>
<dbReference type="RefSeq" id="WP_304273812.1">
    <property type="nucleotide sequence ID" value="NZ_QFQZ01000005.1"/>
</dbReference>
<evidence type="ECO:0000313" key="1">
    <source>
        <dbReference type="EMBL" id="PZR36638.1"/>
    </source>
</evidence>
<proteinExistence type="predicted"/>